<keyword evidence="3" id="KW-1185">Reference proteome</keyword>
<sequence length="329" mass="37350">MKYIQTIFLLMLFTVSAFAQESNLSNSNDSTQIKQELYFKALAEKFSQTRKLNISYNNYGSTNFKTYFKEDYLGKNEIENTHDVSVNVNLDVLKKKKWKLTYSGYYNYQNFEYDSNTSFISSPDLHYLSSAFSVTYFSVLNKKPIIYNASLIADASGEMLGRIKGLVSATYVLKADKKSVLTIGLGATIDPTNPFPVFPIVTYTKPIFNGKWRLDMVLPAKIMLQTQLGQTGRVSLGSELGTSNTYFKDNQIVNFANKFEFRQTHIKSGITYEYLLKNKIVLTAKAGVLNVIRSRVSEKGESFSDNNYLLEFKPTTAPYINLGVSFNPF</sequence>
<protein>
    <recommendedName>
        <fullName evidence="4">Outer membrane protein beta-barrel domain-containing protein</fullName>
    </recommendedName>
</protein>
<dbReference type="RefSeq" id="WP_331809691.1">
    <property type="nucleotide sequence ID" value="NZ_JAZHOU010000002.1"/>
</dbReference>
<dbReference type="Proteomes" id="UP001356704">
    <property type="component" value="Unassembled WGS sequence"/>
</dbReference>
<feature type="signal peptide" evidence="1">
    <location>
        <begin position="1"/>
        <end position="19"/>
    </location>
</feature>
<proteinExistence type="predicted"/>
<keyword evidence="1" id="KW-0732">Signal</keyword>
<reference evidence="2 3" key="1">
    <citation type="submission" date="2024-02" db="EMBL/GenBank/DDBJ databases">
        <title>Winogradskyella poriferorum JCM 12885.</title>
        <authorList>
            <person name="Zhang D.-F."/>
            <person name="Fu Z.-Y."/>
        </authorList>
    </citation>
    <scope>NUCLEOTIDE SEQUENCE [LARGE SCALE GENOMIC DNA]</scope>
    <source>
        <strain evidence="2 3">JCM 12885</strain>
    </source>
</reference>
<dbReference type="EMBL" id="JAZHOU010000002">
    <property type="protein sequence ID" value="MEF3078916.1"/>
    <property type="molecule type" value="Genomic_DNA"/>
</dbReference>
<name>A0ABU7W4M5_9FLAO</name>
<accession>A0ABU7W4M5</accession>
<comment type="caution">
    <text evidence="2">The sequence shown here is derived from an EMBL/GenBank/DDBJ whole genome shotgun (WGS) entry which is preliminary data.</text>
</comment>
<gene>
    <name evidence="2" type="ORF">V1468_07870</name>
</gene>
<feature type="chain" id="PRO_5045805653" description="Outer membrane protein beta-barrel domain-containing protein" evidence="1">
    <location>
        <begin position="20"/>
        <end position="329"/>
    </location>
</feature>
<evidence type="ECO:0008006" key="4">
    <source>
        <dbReference type="Google" id="ProtNLM"/>
    </source>
</evidence>
<evidence type="ECO:0000256" key="1">
    <source>
        <dbReference type="SAM" id="SignalP"/>
    </source>
</evidence>
<evidence type="ECO:0000313" key="3">
    <source>
        <dbReference type="Proteomes" id="UP001356704"/>
    </source>
</evidence>
<organism evidence="2 3">
    <name type="scientific">Winogradskyella poriferorum</name>
    <dbReference type="NCBI Taxonomy" id="307627"/>
    <lineage>
        <taxon>Bacteria</taxon>
        <taxon>Pseudomonadati</taxon>
        <taxon>Bacteroidota</taxon>
        <taxon>Flavobacteriia</taxon>
        <taxon>Flavobacteriales</taxon>
        <taxon>Flavobacteriaceae</taxon>
        <taxon>Winogradskyella</taxon>
    </lineage>
</organism>
<evidence type="ECO:0000313" key="2">
    <source>
        <dbReference type="EMBL" id="MEF3078916.1"/>
    </source>
</evidence>